<reference evidence="6 7" key="1">
    <citation type="submission" date="2019-04" db="EMBL/GenBank/DDBJ databases">
        <authorList>
            <consortium name="Wellcome Sanger Institute Data Sharing"/>
        </authorList>
    </citation>
    <scope>NUCLEOTIDE SEQUENCE [LARGE SCALE GENOMIC DNA]</scope>
</reference>
<feature type="transmembrane region" description="Helical" evidence="5">
    <location>
        <begin position="198"/>
        <end position="225"/>
    </location>
</feature>
<dbReference type="SMART" id="SM01417">
    <property type="entry name" value="Solute_trans_a"/>
    <property type="match status" value="1"/>
</dbReference>
<protein>
    <submittedName>
        <fullName evidence="6">Solute carrier family 51 member A</fullName>
    </submittedName>
</protein>
<evidence type="ECO:0000256" key="1">
    <source>
        <dbReference type="ARBA" id="ARBA00004141"/>
    </source>
</evidence>
<dbReference type="RefSeq" id="XP_018590237.1">
    <property type="nucleotide sequence ID" value="XM_018734721.2"/>
</dbReference>
<feature type="transmembrane region" description="Helical" evidence="5">
    <location>
        <begin position="237"/>
        <end position="263"/>
    </location>
</feature>
<reference evidence="6" key="2">
    <citation type="submission" date="2025-08" db="UniProtKB">
        <authorList>
            <consortium name="Ensembl"/>
        </authorList>
    </citation>
    <scope>IDENTIFICATION</scope>
</reference>
<feature type="transmembrane region" description="Helical" evidence="5">
    <location>
        <begin position="70"/>
        <end position="89"/>
    </location>
</feature>
<accession>A0A8C9RSU6</accession>
<keyword evidence="2 5" id="KW-0812">Transmembrane</keyword>
<feature type="transmembrane region" description="Helical" evidence="5">
    <location>
        <begin position="33"/>
        <end position="58"/>
    </location>
</feature>
<dbReference type="GeneTree" id="ENSGT00940000163831"/>
<keyword evidence="4 5" id="KW-0472">Membrane</keyword>
<reference evidence="6" key="3">
    <citation type="submission" date="2025-09" db="UniProtKB">
        <authorList>
            <consortium name="Ensembl"/>
        </authorList>
    </citation>
    <scope>IDENTIFICATION</scope>
</reference>
<name>A0A8C9RSU6_SCLFO</name>
<dbReference type="OrthoDB" id="5832279at2759"/>
<keyword evidence="3 5" id="KW-1133">Transmembrane helix</keyword>
<evidence type="ECO:0000256" key="5">
    <source>
        <dbReference type="SAM" id="Phobius"/>
    </source>
</evidence>
<feature type="transmembrane region" description="Helical" evidence="5">
    <location>
        <begin position="166"/>
        <end position="186"/>
    </location>
</feature>
<evidence type="ECO:0000256" key="4">
    <source>
        <dbReference type="ARBA" id="ARBA00023136"/>
    </source>
</evidence>
<gene>
    <name evidence="6" type="primary">LOC108923768</name>
</gene>
<feature type="transmembrane region" description="Helical" evidence="5">
    <location>
        <begin position="275"/>
        <end position="298"/>
    </location>
</feature>
<dbReference type="Pfam" id="PF03619">
    <property type="entry name" value="Solute_trans_a"/>
    <property type="match status" value="1"/>
</dbReference>
<dbReference type="Proteomes" id="UP000694397">
    <property type="component" value="Chromosome 3"/>
</dbReference>
<sequence>MEHNNNESIDPRCLLQQPPLAADILKELDAYGVALYAILTIMASLSMLVFIDGAIYVYRKVEYPKKTAIIWINGAAPVIATMCCLGMWIPRATMFADMTSGSYFSIVVYQFLLLLIAECGGDEGFLRRFRNTRLKISTGPCCCCCPCLPTAPITWRTLFLLKLTSFQFALMKPVLTIISIVLWTNGNFDPSDYGITGAVVWIGPLLGVLTILALWPGVMTFMHLYKTLSSQNIIPKYAMYQLVLIFSQLQTVIINVLALNGVIGCSPPHSPQARGFLMCQQLLILEMFIITMVTRGLYRHTYKPLLPEDEYDSDNVNTKLNVHSEHGEA</sequence>
<dbReference type="Ensembl" id="ENSSFOT00015020120.2">
    <property type="protein sequence ID" value="ENSSFOP00015019891.1"/>
    <property type="gene ID" value="ENSSFOG00015012778.2"/>
</dbReference>
<dbReference type="InterPro" id="IPR005178">
    <property type="entry name" value="Ostalpha/TMEM184C"/>
</dbReference>
<evidence type="ECO:0000256" key="3">
    <source>
        <dbReference type="ARBA" id="ARBA00022989"/>
    </source>
</evidence>
<comment type="subcellular location">
    <subcellularLocation>
        <location evidence="1">Membrane</location>
        <topology evidence="1">Multi-pass membrane protein</topology>
    </subcellularLocation>
</comment>
<organism evidence="6 7">
    <name type="scientific">Scleropages formosus</name>
    <name type="common">Asian bonytongue</name>
    <name type="synonym">Osteoglossum formosum</name>
    <dbReference type="NCBI Taxonomy" id="113540"/>
    <lineage>
        <taxon>Eukaryota</taxon>
        <taxon>Metazoa</taxon>
        <taxon>Chordata</taxon>
        <taxon>Craniata</taxon>
        <taxon>Vertebrata</taxon>
        <taxon>Euteleostomi</taxon>
        <taxon>Actinopterygii</taxon>
        <taxon>Neopterygii</taxon>
        <taxon>Teleostei</taxon>
        <taxon>Osteoglossocephala</taxon>
        <taxon>Osteoglossomorpha</taxon>
        <taxon>Osteoglossiformes</taxon>
        <taxon>Osteoglossidae</taxon>
        <taxon>Scleropages</taxon>
    </lineage>
</organism>
<dbReference type="GO" id="GO:0016020">
    <property type="term" value="C:membrane"/>
    <property type="evidence" value="ECO:0007669"/>
    <property type="project" value="UniProtKB-SubCell"/>
</dbReference>
<dbReference type="AlphaFoldDB" id="A0A8C9RSU6"/>
<evidence type="ECO:0000313" key="7">
    <source>
        <dbReference type="Proteomes" id="UP000694397"/>
    </source>
</evidence>
<proteinExistence type="predicted"/>
<dbReference type="KEGG" id="sfm:108923768"/>
<keyword evidence="7" id="KW-1185">Reference proteome</keyword>
<dbReference type="GeneID" id="108923768"/>
<evidence type="ECO:0000313" key="6">
    <source>
        <dbReference type="Ensembl" id="ENSSFOP00015019891.1"/>
    </source>
</evidence>
<feature type="transmembrane region" description="Helical" evidence="5">
    <location>
        <begin position="101"/>
        <end position="120"/>
    </location>
</feature>
<evidence type="ECO:0000256" key="2">
    <source>
        <dbReference type="ARBA" id="ARBA00022692"/>
    </source>
</evidence>
<dbReference type="PANTHER" id="PTHR23423">
    <property type="entry name" value="ORGANIC SOLUTE TRANSPORTER-RELATED"/>
    <property type="match status" value="1"/>
</dbReference>